<evidence type="ECO:0000313" key="2">
    <source>
        <dbReference type="EMBL" id="BDG71746.1"/>
    </source>
</evidence>
<feature type="transmembrane region" description="Helical" evidence="1">
    <location>
        <begin position="6"/>
        <end position="28"/>
    </location>
</feature>
<name>A0ABN6NZB1_9PROT</name>
<accession>A0ABN6NZB1</accession>
<keyword evidence="1" id="KW-1133">Transmembrane helix</keyword>
<keyword evidence="3" id="KW-1185">Reference proteome</keyword>
<dbReference type="Proteomes" id="UP000831327">
    <property type="component" value="Chromosome"/>
</dbReference>
<sequence length="184" mass="19436">MAAYHILIVHFPIALLTVAMLAILLRAVSTGRLALAVDHALVPLLAIGVVSSAVAFGIGMLVWPFDAISTSPLGRNHILSASWTLAYWALLLAVRWRAGEAVWEGPSRWVMVGLALLGSLLLTITGTLGGHLTGTPTAASQALRAMGWEVYTTYYVPDGTLWAIGGACLVLLGIGLVARRQRAA</sequence>
<feature type="transmembrane region" description="Helical" evidence="1">
    <location>
        <begin position="159"/>
        <end position="178"/>
    </location>
</feature>
<keyword evidence="1" id="KW-0812">Transmembrane</keyword>
<proteinExistence type="predicted"/>
<evidence type="ECO:0008006" key="4">
    <source>
        <dbReference type="Google" id="ProtNLM"/>
    </source>
</evidence>
<organism evidence="2 3">
    <name type="scientific">Roseomonas fluvialis</name>
    <dbReference type="NCBI Taxonomy" id="1750527"/>
    <lineage>
        <taxon>Bacteria</taxon>
        <taxon>Pseudomonadati</taxon>
        <taxon>Pseudomonadota</taxon>
        <taxon>Alphaproteobacteria</taxon>
        <taxon>Acetobacterales</taxon>
        <taxon>Roseomonadaceae</taxon>
        <taxon>Roseomonas</taxon>
    </lineage>
</organism>
<evidence type="ECO:0000313" key="3">
    <source>
        <dbReference type="Proteomes" id="UP000831327"/>
    </source>
</evidence>
<feature type="transmembrane region" description="Helical" evidence="1">
    <location>
        <begin position="77"/>
        <end position="96"/>
    </location>
</feature>
<evidence type="ECO:0000256" key="1">
    <source>
        <dbReference type="SAM" id="Phobius"/>
    </source>
</evidence>
<gene>
    <name evidence="2" type="ORF">Rmf_16750</name>
</gene>
<keyword evidence="1" id="KW-0472">Membrane</keyword>
<dbReference type="RefSeq" id="WP_244458981.1">
    <property type="nucleotide sequence ID" value="NZ_AP025637.1"/>
</dbReference>
<feature type="transmembrane region" description="Helical" evidence="1">
    <location>
        <begin position="40"/>
        <end position="65"/>
    </location>
</feature>
<reference evidence="2 3" key="1">
    <citation type="journal article" date="2016" name="Microbes Environ.">
        <title>Phylogenetically diverse aerobic anoxygenic phototrophic bacteria isolated from epilithic biofilms in Tama river, Japan.</title>
        <authorList>
            <person name="Hirose S."/>
            <person name="Matsuura K."/>
            <person name="Haruta S."/>
        </authorList>
    </citation>
    <scope>NUCLEOTIDE SEQUENCE [LARGE SCALE GENOMIC DNA]</scope>
    <source>
        <strain evidence="2 3">S08</strain>
    </source>
</reference>
<dbReference type="EMBL" id="AP025637">
    <property type="protein sequence ID" value="BDG71746.1"/>
    <property type="molecule type" value="Genomic_DNA"/>
</dbReference>
<protein>
    <recommendedName>
        <fullName evidence="4">Heme ABC transporter permease</fullName>
    </recommendedName>
</protein>
<feature type="transmembrane region" description="Helical" evidence="1">
    <location>
        <begin position="108"/>
        <end position="128"/>
    </location>
</feature>